<dbReference type="Proteomes" id="UP000572817">
    <property type="component" value="Unassembled WGS sequence"/>
</dbReference>
<evidence type="ECO:0000256" key="1">
    <source>
        <dbReference type="SAM" id="MobiDB-lite"/>
    </source>
</evidence>
<feature type="compositionally biased region" description="Basic and acidic residues" evidence="1">
    <location>
        <begin position="148"/>
        <end position="158"/>
    </location>
</feature>
<comment type="caution">
    <text evidence="2">The sequence shown here is derived from an EMBL/GenBank/DDBJ whole genome shotgun (WGS) entry which is preliminary data.</text>
</comment>
<protein>
    <submittedName>
        <fullName evidence="2">Uncharacterized protein</fullName>
    </submittedName>
</protein>
<keyword evidence="3" id="KW-1185">Reference proteome</keyword>
<sequence>MLSTTITSKRSSSHFDVDPVAYTRIMHAHTRAQLAAATSPPVVAASPNAQVSNPVIPASVSSPNSLPAVAPPQASGSPVASNQTTVVKEPSLKSNRSSSSGFSGDEDGEEKKTPAEFDAGKLYIPVKVRSSPGGVTGGLVGADSHRHRAEEQDARRKR</sequence>
<dbReference type="EMBL" id="WWBZ02000033">
    <property type="protein sequence ID" value="KAF4306271.1"/>
    <property type="molecule type" value="Genomic_DNA"/>
</dbReference>
<gene>
    <name evidence="2" type="ORF">GTA08_BOTSDO05661</name>
</gene>
<feature type="compositionally biased region" description="Basic and acidic residues" evidence="1">
    <location>
        <begin position="109"/>
        <end position="119"/>
    </location>
</feature>
<feature type="region of interest" description="Disordered" evidence="1">
    <location>
        <begin position="52"/>
        <end position="158"/>
    </location>
</feature>
<evidence type="ECO:0000313" key="2">
    <source>
        <dbReference type="EMBL" id="KAF4306271.1"/>
    </source>
</evidence>
<dbReference type="OrthoDB" id="10506050at2759"/>
<dbReference type="AlphaFoldDB" id="A0A8H4IS83"/>
<accession>A0A8H4IS83</accession>
<name>A0A8H4IS83_9PEZI</name>
<proteinExistence type="predicted"/>
<reference evidence="2" key="1">
    <citation type="submission" date="2020-04" db="EMBL/GenBank/DDBJ databases">
        <title>Genome Assembly and Annotation of Botryosphaeria dothidea sdau 11-99, a Latent Pathogen of Apple Fruit Ring Rot in China.</title>
        <authorList>
            <person name="Yu C."/>
            <person name="Diao Y."/>
            <person name="Lu Q."/>
            <person name="Zhao J."/>
            <person name="Cui S."/>
            <person name="Peng C."/>
            <person name="He B."/>
            <person name="Liu H."/>
        </authorList>
    </citation>
    <scope>NUCLEOTIDE SEQUENCE [LARGE SCALE GENOMIC DNA]</scope>
    <source>
        <strain evidence="2">Sdau11-99</strain>
    </source>
</reference>
<feature type="compositionally biased region" description="Polar residues" evidence="1">
    <location>
        <begin position="74"/>
        <end position="86"/>
    </location>
</feature>
<evidence type="ECO:0000313" key="3">
    <source>
        <dbReference type="Proteomes" id="UP000572817"/>
    </source>
</evidence>
<feature type="compositionally biased region" description="Low complexity" evidence="1">
    <location>
        <begin position="88"/>
        <end position="103"/>
    </location>
</feature>
<organism evidence="2 3">
    <name type="scientific">Botryosphaeria dothidea</name>
    <dbReference type="NCBI Taxonomy" id="55169"/>
    <lineage>
        <taxon>Eukaryota</taxon>
        <taxon>Fungi</taxon>
        <taxon>Dikarya</taxon>
        <taxon>Ascomycota</taxon>
        <taxon>Pezizomycotina</taxon>
        <taxon>Dothideomycetes</taxon>
        <taxon>Dothideomycetes incertae sedis</taxon>
        <taxon>Botryosphaeriales</taxon>
        <taxon>Botryosphaeriaceae</taxon>
        <taxon>Botryosphaeria</taxon>
    </lineage>
</organism>